<sequence>MSVDTAFAAPWVFVIDTDQYAGNFEREMCAYCTGTIGQCGVGEEIANLFEEDFELEDDKYGEDNPFIDYVDNWVMGEDGCGRPTSIWGGPADNNCNSVAIFFQQEPTEEHIKIMKERSSDFAKNRPDRKDYWEGDKPMTILGFRLLKQVVTTTEITI</sequence>
<evidence type="ECO:0000313" key="1">
    <source>
        <dbReference type="EMBL" id="KKN00272.1"/>
    </source>
</evidence>
<accession>A0A0F9MLQ3</accession>
<reference evidence="1" key="1">
    <citation type="journal article" date="2015" name="Nature">
        <title>Complex archaea that bridge the gap between prokaryotes and eukaryotes.</title>
        <authorList>
            <person name="Spang A."/>
            <person name="Saw J.H."/>
            <person name="Jorgensen S.L."/>
            <person name="Zaremba-Niedzwiedzka K."/>
            <person name="Martijn J."/>
            <person name="Lind A.E."/>
            <person name="van Eijk R."/>
            <person name="Schleper C."/>
            <person name="Guy L."/>
            <person name="Ettema T.J."/>
        </authorList>
    </citation>
    <scope>NUCLEOTIDE SEQUENCE</scope>
</reference>
<comment type="caution">
    <text evidence="1">The sequence shown here is derived from an EMBL/GenBank/DDBJ whole genome shotgun (WGS) entry which is preliminary data.</text>
</comment>
<dbReference type="EMBL" id="LAZR01005396">
    <property type="protein sequence ID" value="KKN00272.1"/>
    <property type="molecule type" value="Genomic_DNA"/>
</dbReference>
<organism evidence="1">
    <name type="scientific">marine sediment metagenome</name>
    <dbReference type="NCBI Taxonomy" id="412755"/>
    <lineage>
        <taxon>unclassified sequences</taxon>
        <taxon>metagenomes</taxon>
        <taxon>ecological metagenomes</taxon>
    </lineage>
</organism>
<name>A0A0F9MLQ3_9ZZZZ</name>
<proteinExistence type="predicted"/>
<protein>
    <submittedName>
        <fullName evidence="1">Uncharacterized protein</fullName>
    </submittedName>
</protein>
<gene>
    <name evidence="1" type="ORF">LCGC14_1139630</name>
</gene>
<dbReference type="AlphaFoldDB" id="A0A0F9MLQ3"/>